<dbReference type="InterPro" id="IPR001650">
    <property type="entry name" value="Helicase_C-like"/>
</dbReference>
<name>A0ABY7IT89_STRNI</name>
<evidence type="ECO:0000313" key="4">
    <source>
        <dbReference type="Proteomes" id="UP001210609"/>
    </source>
</evidence>
<dbReference type="PANTHER" id="PTHR47396:SF1">
    <property type="entry name" value="ATP-DEPENDENT HELICASE IRC3-RELATED"/>
    <property type="match status" value="1"/>
</dbReference>
<dbReference type="CDD" id="cd18785">
    <property type="entry name" value="SF2_C"/>
    <property type="match status" value="1"/>
</dbReference>
<dbReference type="InterPro" id="IPR027417">
    <property type="entry name" value="P-loop_NTPase"/>
</dbReference>
<accession>A0ABY7IT89</accession>
<dbReference type="SUPFAM" id="SSF52540">
    <property type="entry name" value="P-loop containing nucleoside triphosphate hydrolases"/>
    <property type="match status" value="1"/>
</dbReference>
<gene>
    <name evidence="2" type="ORF">STRLI_000001</name>
    <name evidence="3" type="ORF">STRLI_007943</name>
</gene>
<proteinExistence type="predicted"/>
<dbReference type="InterPro" id="IPR005114">
    <property type="entry name" value="Helicase_assoc"/>
</dbReference>
<protein>
    <submittedName>
        <fullName evidence="3">Helicase associated domain protein</fullName>
    </submittedName>
</protein>
<dbReference type="Gene3D" id="3.40.50.300">
    <property type="entry name" value="P-loop containing nucleotide triphosphate hydrolases"/>
    <property type="match status" value="2"/>
</dbReference>
<dbReference type="SMART" id="SM00490">
    <property type="entry name" value="HELICc"/>
    <property type="match status" value="1"/>
</dbReference>
<dbReference type="InterPro" id="IPR006935">
    <property type="entry name" value="Helicase/UvrB_N"/>
</dbReference>
<dbReference type="Gene3D" id="6.10.140.530">
    <property type="match status" value="2"/>
</dbReference>
<dbReference type="SMART" id="SM00487">
    <property type="entry name" value="DEXDc"/>
    <property type="match status" value="1"/>
</dbReference>
<dbReference type="Proteomes" id="UP001210609">
    <property type="component" value="Chromosome"/>
</dbReference>
<evidence type="ECO:0000313" key="2">
    <source>
        <dbReference type="EMBL" id="WAU01567.1"/>
    </source>
</evidence>
<dbReference type="InterPro" id="IPR014001">
    <property type="entry name" value="Helicase_ATP-bd"/>
</dbReference>
<dbReference type="RefSeq" id="WP_190076401.1">
    <property type="nucleotide sequence ID" value="NZ_BMSS01000024.1"/>
</dbReference>
<reference evidence="3 4" key="1">
    <citation type="submission" date="2022-12" db="EMBL/GenBank/DDBJ databases">
        <authorList>
            <person name="Ruckert C."/>
            <person name="Busche T."/>
            <person name="Kalinowski J."/>
            <person name="Wittmann C."/>
        </authorList>
    </citation>
    <scope>NUCLEOTIDE SEQUENCE [LARGE SCALE GENOMIC DNA]</scope>
    <source>
        <strain evidence="3 4">DSM 40555</strain>
    </source>
</reference>
<dbReference type="Pfam" id="PF00271">
    <property type="entry name" value="Helicase_C"/>
    <property type="match status" value="1"/>
</dbReference>
<dbReference type="PROSITE" id="PS51192">
    <property type="entry name" value="HELICASE_ATP_BIND_1"/>
    <property type="match status" value="1"/>
</dbReference>
<evidence type="ECO:0000313" key="3">
    <source>
        <dbReference type="EMBL" id="WAU02040.1"/>
    </source>
</evidence>
<dbReference type="EMBL" id="CP114202">
    <property type="protein sequence ID" value="WAU01567.1"/>
    <property type="molecule type" value="Genomic_DNA"/>
</dbReference>
<organism evidence="3 4">
    <name type="scientific">Streptomyces nigrescens</name>
    <dbReference type="NCBI Taxonomy" id="1920"/>
    <lineage>
        <taxon>Bacteria</taxon>
        <taxon>Bacillati</taxon>
        <taxon>Actinomycetota</taxon>
        <taxon>Actinomycetes</taxon>
        <taxon>Kitasatosporales</taxon>
        <taxon>Streptomycetaceae</taxon>
        <taxon>Streptomyces</taxon>
    </lineage>
</organism>
<evidence type="ECO:0000259" key="1">
    <source>
        <dbReference type="PROSITE" id="PS51192"/>
    </source>
</evidence>
<dbReference type="PANTHER" id="PTHR47396">
    <property type="entry name" value="TYPE I RESTRICTION ENZYME ECOKI R PROTEIN"/>
    <property type="match status" value="1"/>
</dbReference>
<sequence length="793" mass="85380">MTLRPHQVEAVDAVVRALELVPEGESPRGVRAQVVAATGTGKSLIAVHAAKALRSKRVLVLVPTLGLLAQTVSVWREAGRRGPMFGACSLSGKEVQGLQCTTNEAELVGWVSGLESVTVFATYASLGLGVLERSHRVGLGAWDLVVVDEAHRTSGALGKAWAGVHDDGRVPALRRLYMTATPRLWEVPDREGPERGSELVASMDDEAVFGPVVYQLSLSEAIERGLIARYQVVCVDIADPGLPVTELAGGAGRTARVRGVRLAALQTAVVKAAAERRLRRLLTFHYRTGEAEAFSSGVGGVAKELHESDPGLYPGADGVWADWLCGEHKPAHRSLVLEEFASEPEVGPGAAWVRVLSSVRVLGEGVDTKECDAVVFADVRGSAVDIVQAVGRALRMQPGEGKVASLVVPVFLGPGEQPDEMLISRAYGELVKVLAALRAHDAQAVEQLAAPQVAGGQSGGGMVEVPGEVGKVAAELLSFSRPRDPAQLAAFISLRVLQPERQFWRRGLAAALAYRSDHGDLAVPYEYRAADGFALGVWIARQRSAHTRGELSEERVGQLEELGMIWSHAEVAFAEGLSAARGWAQEHGHLLAPADAMWDGYAVGVWLKNQRAAARQGEDGQGAGGLSTARRQALEDIDPSWCPSWSVAWQRCFHLARLHVQDGQTLPKGPGQVMVQGEDLGQWASQQQRQWGSLAVAQQWLLKEALGLGPVREGERDAAAPRRTRAEVWAANLAAARQYRQREGHLEVPHRHVEKVGGDEQALGVFIANSRSRRTRLAPERVAELTELGMRWA</sequence>
<dbReference type="InterPro" id="IPR050742">
    <property type="entry name" value="Helicase_Restrict-Modif_Enz"/>
</dbReference>
<dbReference type="Pfam" id="PF03457">
    <property type="entry name" value="HA"/>
    <property type="match status" value="3"/>
</dbReference>
<feature type="domain" description="Helicase ATP-binding" evidence="1">
    <location>
        <begin position="23"/>
        <end position="182"/>
    </location>
</feature>
<dbReference type="EMBL" id="CP114202">
    <property type="protein sequence ID" value="WAU02040.1"/>
    <property type="molecule type" value="Genomic_DNA"/>
</dbReference>
<keyword evidence="4" id="KW-1185">Reference proteome</keyword>
<dbReference type="Pfam" id="PF04851">
    <property type="entry name" value="ResIII"/>
    <property type="match status" value="1"/>
</dbReference>